<dbReference type="EMBL" id="WEID01000082">
    <property type="protein sequence ID" value="KAB8128490.1"/>
    <property type="molecule type" value="Genomic_DNA"/>
</dbReference>
<organism evidence="1 2">
    <name type="scientific">Gracilibacillus oryzae</name>
    <dbReference type="NCBI Taxonomy" id="1672701"/>
    <lineage>
        <taxon>Bacteria</taxon>
        <taxon>Bacillati</taxon>
        <taxon>Bacillota</taxon>
        <taxon>Bacilli</taxon>
        <taxon>Bacillales</taxon>
        <taxon>Bacillaceae</taxon>
        <taxon>Gracilibacillus</taxon>
    </lineage>
</organism>
<dbReference type="RefSeq" id="WP_153405955.1">
    <property type="nucleotide sequence ID" value="NZ_ML762438.1"/>
</dbReference>
<comment type="caution">
    <text evidence="1">The sequence shown here is derived from an EMBL/GenBank/DDBJ whole genome shotgun (WGS) entry which is preliminary data.</text>
</comment>
<dbReference type="Proteomes" id="UP000480246">
    <property type="component" value="Unassembled WGS sequence"/>
</dbReference>
<sequence length="81" mass="9333">MNTLEAKGNLFICYSPYLRCHIESIGIEPLIEGLHPKTNGKFKVYWQTPELSVAIKEYKQMSKKLKEDDVIEMGSRSLMLV</sequence>
<name>A0A7C8KXT5_9BACI</name>
<keyword evidence="2" id="KW-1185">Reference proteome</keyword>
<accession>A0A7C8KXT5</accession>
<evidence type="ECO:0000313" key="1">
    <source>
        <dbReference type="EMBL" id="KAB8128490.1"/>
    </source>
</evidence>
<protein>
    <submittedName>
        <fullName evidence="1">Uncharacterized protein</fullName>
    </submittedName>
</protein>
<proteinExistence type="predicted"/>
<reference evidence="1 2" key="1">
    <citation type="submission" date="2019-10" db="EMBL/GenBank/DDBJ databases">
        <title>Gracilibacillus sp. nov. isolated from rice seeds.</title>
        <authorList>
            <person name="He S."/>
        </authorList>
    </citation>
    <scope>NUCLEOTIDE SEQUENCE [LARGE SCALE GENOMIC DNA]</scope>
    <source>
        <strain evidence="1 2">TD8</strain>
    </source>
</reference>
<evidence type="ECO:0000313" key="2">
    <source>
        <dbReference type="Proteomes" id="UP000480246"/>
    </source>
</evidence>
<dbReference type="AlphaFoldDB" id="A0A7C8KXT5"/>
<gene>
    <name evidence="1" type="ORF">F9U64_16290</name>
</gene>